<name>A0A9P1FM65_9DINO</name>
<dbReference type="InterPro" id="IPR050789">
    <property type="entry name" value="Diverse_Enzym_Activities"/>
</dbReference>
<dbReference type="Pfam" id="PF00144">
    <property type="entry name" value="Beta-lactamase"/>
    <property type="match status" value="1"/>
</dbReference>
<organism evidence="2">
    <name type="scientific">Cladocopium goreaui</name>
    <dbReference type="NCBI Taxonomy" id="2562237"/>
    <lineage>
        <taxon>Eukaryota</taxon>
        <taxon>Sar</taxon>
        <taxon>Alveolata</taxon>
        <taxon>Dinophyceae</taxon>
        <taxon>Suessiales</taxon>
        <taxon>Symbiodiniaceae</taxon>
        <taxon>Cladocopium</taxon>
    </lineage>
</organism>
<reference evidence="2" key="1">
    <citation type="submission" date="2022-10" db="EMBL/GenBank/DDBJ databases">
        <authorList>
            <person name="Chen Y."/>
            <person name="Dougan E. K."/>
            <person name="Chan C."/>
            <person name="Rhodes N."/>
            <person name="Thang M."/>
        </authorList>
    </citation>
    <scope>NUCLEOTIDE SEQUENCE</scope>
</reference>
<keyword evidence="5" id="KW-1185">Reference proteome</keyword>
<dbReference type="SUPFAM" id="SSF56601">
    <property type="entry name" value="beta-lactamase/transpeptidase-like"/>
    <property type="match status" value="1"/>
</dbReference>
<proteinExistence type="predicted"/>
<comment type="caution">
    <text evidence="2">The sequence shown here is derived from an EMBL/GenBank/DDBJ whole genome shotgun (WGS) entry which is preliminary data.</text>
</comment>
<dbReference type="PANTHER" id="PTHR43283">
    <property type="entry name" value="BETA-LACTAMASE-RELATED"/>
    <property type="match status" value="1"/>
</dbReference>
<evidence type="ECO:0000313" key="5">
    <source>
        <dbReference type="Proteomes" id="UP001152797"/>
    </source>
</evidence>
<feature type="domain" description="Beta-lactamase-related" evidence="1">
    <location>
        <begin position="111"/>
        <end position="486"/>
    </location>
</feature>
<evidence type="ECO:0000313" key="3">
    <source>
        <dbReference type="EMBL" id="CAL1134603.1"/>
    </source>
</evidence>
<dbReference type="AlphaFoldDB" id="A0A9P1FM65"/>
<reference evidence="3" key="2">
    <citation type="submission" date="2024-04" db="EMBL/GenBank/DDBJ databases">
        <authorList>
            <person name="Chen Y."/>
            <person name="Shah S."/>
            <person name="Dougan E. K."/>
            <person name="Thang M."/>
            <person name="Chan C."/>
        </authorList>
    </citation>
    <scope>NUCLEOTIDE SEQUENCE [LARGE SCALE GENOMIC DNA]</scope>
</reference>
<dbReference type="Proteomes" id="UP001152797">
    <property type="component" value="Unassembled WGS sequence"/>
</dbReference>
<dbReference type="EMBL" id="CAMXCT010000618">
    <property type="protein sequence ID" value="CAI3981228.1"/>
    <property type="molecule type" value="Genomic_DNA"/>
</dbReference>
<gene>
    <name evidence="2" type="ORF">C1SCF055_LOCUS9040</name>
</gene>
<dbReference type="EMBL" id="CAMXCT030000618">
    <property type="protein sequence ID" value="CAL4768540.1"/>
    <property type="molecule type" value="Genomic_DNA"/>
</dbReference>
<dbReference type="OrthoDB" id="5946976at2759"/>
<dbReference type="Gene3D" id="3.40.710.10">
    <property type="entry name" value="DD-peptidase/beta-lactamase superfamily"/>
    <property type="match status" value="1"/>
</dbReference>
<sequence length="519" mass="56876">MVLMDEEMVAADSVRIPGFPATCFVKVRSLERRTMGRISRILRKKVRKIKKIAPPRDGSKLAVRGQVSSATVKVKARRVATPVRSNLREDHAMQCRPEVAGLDVEVMKETDEALHQKVKKGEVPGVISMVFRRGVLGHLDCFGFADLERKVEMKPDSIVRLYSMTKCIVSAALGVCLEEGLLGLDDHVSKYIPAFANVQVSTEDGIVAARQPITVLHLLTHTSGIGYGPMLGEEPSCNGEERFKELIIRTGLARKSSDPRAVCTLEQWCNELAAIPLQHHPGDDWLYGYGHDVIGRIIEVATGQALDHVIRSKVTGPLKMVDTSFEISANKWFRTSGMYRLEEEEGKEPKLLRLDSPSSECNEWIAGNTSPILAGGGSVDAMTGGMVSTARDYSRFLLMLLRKGELDGIRVLKPETVELLSSNLLPRATGKDDVWAFGSPGVGFGLLGSVSVQHPELDEALRPGEYGWGGMAGTAWTNDPQEDFVLLSFSLVAFDLSTEEVLRAGVRKSIASFNSRTCA</sequence>
<protein>
    <submittedName>
        <fullName evidence="4">Uncharacterized protein MT1414</fullName>
    </submittedName>
</protein>
<evidence type="ECO:0000259" key="1">
    <source>
        <dbReference type="Pfam" id="PF00144"/>
    </source>
</evidence>
<evidence type="ECO:0000313" key="2">
    <source>
        <dbReference type="EMBL" id="CAI3981228.1"/>
    </source>
</evidence>
<evidence type="ECO:0000313" key="4">
    <source>
        <dbReference type="EMBL" id="CAL4768540.1"/>
    </source>
</evidence>
<dbReference type="PANTHER" id="PTHR43283:SF3">
    <property type="entry name" value="BETA-LACTAMASE FAMILY PROTEIN (AFU_ORTHOLOGUE AFUA_5G07500)"/>
    <property type="match status" value="1"/>
</dbReference>
<dbReference type="InterPro" id="IPR001466">
    <property type="entry name" value="Beta-lactam-related"/>
</dbReference>
<accession>A0A9P1FM65</accession>
<dbReference type="InterPro" id="IPR012338">
    <property type="entry name" value="Beta-lactam/transpept-like"/>
</dbReference>
<dbReference type="EMBL" id="CAMXCT020000618">
    <property type="protein sequence ID" value="CAL1134603.1"/>
    <property type="molecule type" value="Genomic_DNA"/>
</dbReference>